<dbReference type="AlphaFoldDB" id="S6UNP6"/>
<organism evidence="1 2">
    <name type="scientific">Pseudomonas syringae pv. actinidiae ICMP 18807</name>
    <dbReference type="NCBI Taxonomy" id="1194404"/>
    <lineage>
        <taxon>Bacteria</taxon>
        <taxon>Pseudomonadati</taxon>
        <taxon>Pseudomonadota</taxon>
        <taxon>Gammaproteobacteria</taxon>
        <taxon>Pseudomonadales</taxon>
        <taxon>Pseudomonadaceae</taxon>
        <taxon>Pseudomonas</taxon>
        <taxon>Pseudomonas syringae</taxon>
    </lineage>
</organism>
<gene>
    <name evidence="1" type="ORF">A244_13890</name>
</gene>
<accession>S6UNP6</accession>
<evidence type="ECO:0008006" key="3">
    <source>
        <dbReference type="Google" id="ProtNLM"/>
    </source>
</evidence>
<dbReference type="RefSeq" id="WP_020352419.1">
    <property type="nucleotide sequence ID" value="NZ_ANJL01000116.1"/>
</dbReference>
<proteinExistence type="predicted"/>
<dbReference type="PATRIC" id="fig|1194404.4.peg.2873"/>
<reference evidence="1 2" key="1">
    <citation type="journal article" date="2013" name="PLoS Pathog.">
        <title>Genomic analysis of the Kiwifruit pathogen Pseudomonas syringae pv. actinidiae provides insight into the origins of an emergent plant disease.</title>
        <authorList>
            <person name="McCann H.C."/>
            <person name="Rikkerink E.H."/>
            <person name="Bertels F."/>
            <person name="Fiers M."/>
            <person name="Lu A."/>
            <person name="Rees-George J."/>
            <person name="Andersen M.T."/>
            <person name="Gleave A.P."/>
            <person name="Haubold B."/>
            <person name="Wohlers M.W."/>
            <person name="Guttman D.S."/>
            <person name="Wang P.W."/>
            <person name="Straub C."/>
            <person name="Vanneste J.L."/>
            <person name="Rainey P.B."/>
            <person name="Templeton M.D."/>
        </authorList>
    </citation>
    <scope>NUCLEOTIDE SEQUENCE [LARGE SCALE GENOMIC DNA]</scope>
    <source>
        <strain evidence="1 2">ICMP 18807</strain>
    </source>
</reference>
<comment type="caution">
    <text evidence="1">The sequence shown here is derived from an EMBL/GenBank/DDBJ whole genome shotgun (WGS) entry which is preliminary data.</text>
</comment>
<evidence type="ECO:0000313" key="1">
    <source>
        <dbReference type="EMBL" id="EPN56076.1"/>
    </source>
</evidence>
<dbReference type="Proteomes" id="UP000015729">
    <property type="component" value="Unassembled WGS sequence"/>
</dbReference>
<evidence type="ECO:0000313" key="2">
    <source>
        <dbReference type="Proteomes" id="UP000015729"/>
    </source>
</evidence>
<name>S6UNP6_PSESF</name>
<protein>
    <recommendedName>
        <fullName evidence="3">ApeA N-terminal domain-containing protein</fullName>
    </recommendedName>
</protein>
<dbReference type="EMBL" id="AOKG01000928">
    <property type="protein sequence ID" value="EPN56076.1"/>
    <property type="molecule type" value="Genomic_DNA"/>
</dbReference>
<sequence>MPVPTWMSEKRAWSSVVRETETQTAKSFDIIQTLSEPPQHISPEGFMTDKSGAIVNYCCVYAATGVYNPSPYLNSVLLDDENVSIRLLGSKGYIELVDRVLCPQNKESSDKLHDKTKEKNSIRRNTFILQAHNHAVIHVESYLPLEVVSSYCEENSEIEAYVKAPLKYNAENAFKTVSAAMTFARGNLLSKNYDFIHEQYYVTNNESSIITFLNPVEVFEGGTMSEIAMDEITVAKGLSSILHNDKELKDLISIYSESLTPDKSGHLHAFIAAWTSLEIFVAKQFKELQSSITISINGATTHKEFSSRMLTVMNDKYRLADKFAALSNLYDRTSSDADIAEFKRIKGIRDKFFHKMEGEVKNLPLEQTRQLVSKYFLLYLETKQEGFVFQRSAKQPS</sequence>